<dbReference type="NCBIfam" id="TIGR00607">
    <property type="entry name" value="rad52"/>
    <property type="match status" value="1"/>
</dbReference>
<sequence>MRLNGGHQQRPFKNDKETGNASPVWEATSYTLEEYKTIQANLSKQLGPEYVSSRPGPGGGKVIYLEGWKAMNLANDVFGFNGWSSSIVDITVDFVDCNHDTGKFSIGVAVTCRVTLKDGTFHEDIGYGSCDNLKSKAGAFEKAKKEAATDALKRALRMFGNLMGNCMYDKKYGQEIAKVKVPSVGVNKLQENLIRLIKNYIQIVFKSKFAVDELYRKAEFAPKVIPIPEPPITINNTKSDGNIYLNQEITQKLAQNFINSIENPETSLNSERLTINDPSNKVSDNLLLTPNIQTKITNTEGIGNNLSPSAINAQYDALDSQYAHLFSEFDNLSPQIDSFVEHSPNEDRLDCFNNASIEQSSHSPYPTRITQSLQVSSLNQSLQMEHNKLLSKPTLDKTNEASQFNPINDKNKHIRPFLKDNTYSFSSNSNSTWTNTVNIEPSRISQKVDSPNCSKNNGKDNFNYNGARNENNQGTNTLGTTGQITGIKRSNNICSLPGNYEYTGQVAKRPRAV</sequence>
<evidence type="ECO:0000313" key="6">
    <source>
        <dbReference type="EMBL" id="EXX69191.1"/>
    </source>
</evidence>
<evidence type="ECO:0000313" key="7">
    <source>
        <dbReference type="Proteomes" id="UP000022910"/>
    </source>
</evidence>
<dbReference type="Pfam" id="PF04098">
    <property type="entry name" value="Rad52_Rad22"/>
    <property type="match status" value="1"/>
</dbReference>
<keyword evidence="2" id="KW-0227">DNA damage</keyword>
<proteinExistence type="inferred from homology"/>
<dbReference type="InterPro" id="IPR004585">
    <property type="entry name" value="DNA_recomb/repair_Rad52"/>
</dbReference>
<dbReference type="GO" id="GO:0000730">
    <property type="term" value="P:DNA recombinase assembly"/>
    <property type="evidence" value="ECO:0007669"/>
    <property type="project" value="InterPro"/>
</dbReference>
<dbReference type="OrthoDB" id="206565at2759"/>
<dbReference type="HOGENOM" id="CLU_011431_0_0_1"/>
<dbReference type="Proteomes" id="UP000022910">
    <property type="component" value="Unassembled WGS sequence"/>
</dbReference>
<dbReference type="EMBL" id="JEMT01016919">
    <property type="protein sequence ID" value="EXX69191.1"/>
    <property type="molecule type" value="Genomic_DNA"/>
</dbReference>
<evidence type="ECO:0000256" key="1">
    <source>
        <dbReference type="ARBA" id="ARBA00006638"/>
    </source>
</evidence>
<dbReference type="STRING" id="1432141.A0A015L9J9"/>
<dbReference type="GO" id="GO:0006312">
    <property type="term" value="P:mitotic recombination"/>
    <property type="evidence" value="ECO:0007669"/>
    <property type="project" value="TreeGrafter"/>
</dbReference>
<dbReference type="Gene3D" id="3.30.390.80">
    <property type="entry name" value="DNA repair protein Rad52/59/22"/>
    <property type="match status" value="1"/>
</dbReference>
<evidence type="ECO:0000256" key="5">
    <source>
        <dbReference type="SAM" id="MobiDB-lite"/>
    </source>
</evidence>
<dbReference type="GO" id="GO:0003697">
    <property type="term" value="F:single-stranded DNA binding"/>
    <property type="evidence" value="ECO:0007669"/>
    <property type="project" value="UniProtKB-ARBA"/>
</dbReference>
<organism evidence="6 7">
    <name type="scientific">Rhizophagus irregularis (strain DAOM 197198w)</name>
    <name type="common">Glomus intraradices</name>
    <dbReference type="NCBI Taxonomy" id="1432141"/>
    <lineage>
        <taxon>Eukaryota</taxon>
        <taxon>Fungi</taxon>
        <taxon>Fungi incertae sedis</taxon>
        <taxon>Mucoromycota</taxon>
        <taxon>Glomeromycotina</taxon>
        <taxon>Glomeromycetes</taxon>
        <taxon>Glomerales</taxon>
        <taxon>Glomeraceae</taxon>
        <taxon>Rhizophagus</taxon>
    </lineage>
</organism>
<keyword evidence="4" id="KW-0234">DNA repair</keyword>
<protein>
    <submittedName>
        <fullName evidence="6">Recombinase RAD52</fullName>
    </submittedName>
</protein>
<dbReference type="GO" id="GO:0005634">
    <property type="term" value="C:nucleus"/>
    <property type="evidence" value="ECO:0007669"/>
    <property type="project" value="InterPro"/>
</dbReference>
<gene>
    <name evidence="6" type="ORF">RirG_098250</name>
</gene>
<comment type="caution">
    <text evidence="6">The sequence shown here is derived from an EMBL/GenBank/DDBJ whole genome shotgun (WGS) entry which is preliminary data.</text>
</comment>
<keyword evidence="7" id="KW-1185">Reference proteome</keyword>
<dbReference type="PANTHER" id="PTHR12132">
    <property type="entry name" value="DNA REPAIR AND RECOMBINATION PROTEIN RAD52, RAD59"/>
    <property type="match status" value="1"/>
</dbReference>
<dbReference type="InterPro" id="IPR041247">
    <property type="entry name" value="Rad52_fam"/>
</dbReference>
<evidence type="ECO:0000256" key="4">
    <source>
        <dbReference type="ARBA" id="ARBA00023204"/>
    </source>
</evidence>
<evidence type="ECO:0000256" key="2">
    <source>
        <dbReference type="ARBA" id="ARBA00022763"/>
    </source>
</evidence>
<comment type="similarity">
    <text evidence="1">Belongs to the RAD52 family.</text>
</comment>
<evidence type="ECO:0000256" key="3">
    <source>
        <dbReference type="ARBA" id="ARBA00023172"/>
    </source>
</evidence>
<keyword evidence="3" id="KW-0233">DNA recombination</keyword>
<feature type="region of interest" description="Disordered" evidence="5">
    <location>
        <begin position="1"/>
        <end position="21"/>
    </location>
</feature>
<dbReference type="InterPro" id="IPR007232">
    <property type="entry name" value="Rad52_Rad59_Rad22"/>
</dbReference>
<dbReference type="GO" id="GO:0045002">
    <property type="term" value="P:double-strand break repair via single-strand annealing"/>
    <property type="evidence" value="ECO:0007669"/>
    <property type="project" value="InterPro"/>
</dbReference>
<reference evidence="6 7" key="1">
    <citation type="submission" date="2014-02" db="EMBL/GenBank/DDBJ databases">
        <title>Single nucleus genome sequencing reveals high similarity among nuclei of an endomycorrhizal fungus.</title>
        <authorList>
            <person name="Lin K."/>
            <person name="Geurts R."/>
            <person name="Zhang Z."/>
            <person name="Limpens E."/>
            <person name="Saunders D.G."/>
            <person name="Mu D."/>
            <person name="Pang E."/>
            <person name="Cao H."/>
            <person name="Cha H."/>
            <person name="Lin T."/>
            <person name="Zhou Q."/>
            <person name="Shang Y."/>
            <person name="Li Y."/>
            <person name="Ivanov S."/>
            <person name="Sharma T."/>
            <person name="Velzen R.V."/>
            <person name="Ruijter N.D."/>
            <person name="Aanen D.K."/>
            <person name="Win J."/>
            <person name="Kamoun S."/>
            <person name="Bisseling T."/>
            <person name="Huang S."/>
        </authorList>
    </citation>
    <scope>NUCLEOTIDE SEQUENCE [LARGE SCALE GENOMIC DNA]</scope>
    <source>
        <strain evidence="7">DAOM197198w</strain>
    </source>
</reference>
<accession>A0A015L9J9</accession>
<dbReference type="SUPFAM" id="SSF54768">
    <property type="entry name" value="dsRNA-binding domain-like"/>
    <property type="match status" value="1"/>
</dbReference>
<dbReference type="InterPro" id="IPR042525">
    <property type="entry name" value="Rad52_Rad59_Rad22_sf"/>
</dbReference>
<dbReference type="FunFam" id="3.30.390.80:FF:000001">
    <property type="entry name" value="DNA repair protein RAD52 homolog"/>
    <property type="match status" value="1"/>
</dbReference>
<name>A0A015L9J9_RHIIW</name>
<dbReference type="PANTHER" id="PTHR12132:SF1">
    <property type="entry name" value="DNA REPAIR PROTEIN RAD52 HOMOLOG"/>
    <property type="match status" value="1"/>
</dbReference>
<dbReference type="AlphaFoldDB" id="A0A015L9J9"/>